<comment type="caution">
    <text evidence="6">The sequence shown here is derived from an EMBL/GenBank/DDBJ whole genome shotgun (WGS) entry which is preliminary data.</text>
</comment>
<dbReference type="Pfam" id="PF00296">
    <property type="entry name" value="Bac_luciferase"/>
    <property type="match status" value="1"/>
</dbReference>
<keyword evidence="2" id="KW-0288">FMN</keyword>
<dbReference type="SUPFAM" id="SSF51679">
    <property type="entry name" value="Bacterial luciferase-like"/>
    <property type="match status" value="1"/>
</dbReference>
<dbReference type="InterPro" id="IPR011251">
    <property type="entry name" value="Luciferase-like_dom"/>
</dbReference>
<keyword evidence="3" id="KW-0560">Oxidoreductase</keyword>
<feature type="domain" description="Luciferase-like" evidence="5">
    <location>
        <begin position="37"/>
        <end position="343"/>
    </location>
</feature>
<evidence type="ECO:0000259" key="5">
    <source>
        <dbReference type="Pfam" id="PF00296"/>
    </source>
</evidence>
<dbReference type="Proteomes" id="UP001214854">
    <property type="component" value="Unassembled WGS sequence"/>
</dbReference>
<dbReference type="InterPro" id="IPR050172">
    <property type="entry name" value="SsuD_RutA_monooxygenase"/>
</dbReference>
<dbReference type="CDD" id="cd01094">
    <property type="entry name" value="Alkanesulfonate_monoxygenase"/>
    <property type="match status" value="1"/>
</dbReference>
<keyword evidence="4" id="KW-0503">Monooxygenase</keyword>
<protein>
    <submittedName>
        <fullName evidence="6">LLM class flavin-dependent oxidoreductase</fullName>
    </submittedName>
</protein>
<evidence type="ECO:0000256" key="2">
    <source>
        <dbReference type="ARBA" id="ARBA00022643"/>
    </source>
</evidence>
<dbReference type="EMBL" id="JAQQKX010000023">
    <property type="protein sequence ID" value="MDC7685186.1"/>
    <property type="molecule type" value="Genomic_DNA"/>
</dbReference>
<keyword evidence="7" id="KW-1185">Reference proteome</keyword>
<evidence type="ECO:0000256" key="4">
    <source>
        <dbReference type="ARBA" id="ARBA00023033"/>
    </source>
</evidence>
<dbReference type="Gene3D" id="3.20.20.30">
    <property type="entry name" value="Luciferase-like domain"/>
    <property type="match status" value="1"/>
</dbReference>
<sequence>MVQFHWRLPTHGDRADVALPSDTRGDWGALKPGNLAPSPHDPAAYHEHLLEIARAAETAGFDGALIPSFPQTDDPWVIASSLARHTKALRFMIAFQPPWINPVYAAKAAASLQRLSNGRLLFNIITGGGGPGQLWWGDRIAHDDRYTRTTEFLNVFEGVWNGGPFSYDGKFYQVKDAGLPAPLAGQVRPELYFAGSSDAALTAQGKHADFNLTHMEPLDKLRAKFDRVRELASKDGRSVKPAIRLNILARPTEEEAWAEVRRGWANADWEAIERQRAAMRRGDAVGSPIPDHLRPTADKDPKDLQIDGFFSGLGILGAQGSPLGIVGSYETAAERIDTLLGLGVGGLIFAGTPHLEEAYRVGEEVLPLVRGRQTLRVAAE</sequence>
<evidence type="ECO:0000313" key="7">
    <source>
        <dbReference type="Proteomes" id="UP001214854"/>
    </source>
</evidence>
<proteinExistence type="predicted"/>
<accession>A0ABT5HYM8</accession>
<evidence type="ECO:0000313" key="6">
    <source>
        <dbReference type="EMBL" id="MDC7685186.1"/>
    </source>
</evidence>
<dbReference type="PANTHER" id="PTHR42847">
    <property type="entry name" value="ALKANESULFONATE MONOOXYGENASE"/>
    <property type="match status" value="1"/>
</dbReference>
<gene>
    <name evidence="6" type="ORF">PQU92_18035</name>
</gene>
<keyword evidence="1" id="KW-0285">Flavoprotein</keyword>
<dbReference type="InterPro" id="IPR036661">
    <property type="entry name" value="Luciferase-like_sf"/>
</dbReference>
<dbReference type="RefSeq" id="WP_272749691.1">
    <property type="nucleotide sequence ID" value="NZ_JAQQKX010000023.1"/>
</dbReference>
<name>A0ABT5HYM8_9CAUL</name>
<organism evidence="6 7">
    <name type="scientific">Asticcacaulis aquaticus</name>
    <dbReference type="NCBI Taxonomy" id="2984212"/>
    <lineage>
        <taxon>Bacteria</taxon>
        <taxon>Pseudomonadati</taxon>
        <taxon>Pseudomonadota</taxon>
        <taxon>Alphaproteobacteria</taxon>
        <taxon>Caulobacterales</taxon>
        <taxon>Caulobacteraceae</taxon>
        <taxon>Asticcacaulis</taxon>
    </lineage>
</organism>
<evidence type="ECO:0000256" key="1">
    <source>
        <dbReference type="ARBA" id="ARBA00022630"/>
    </source>
</evidence>
<evidence type="ECO:0000256" key="3">
    <source>
        <dbReference type="ARBA" id="ARBA00023002"/>
    </source>
</evidence>
<reference evidence="6 7" key="1">
    <citation type="submission" date="2023-01" db="EMBL/GenBank/DDBJ databases">
        <title>Novel species of the genus Asticcacaulis isolated from rivers.</title>
        <authorList>
            <person name="Lu H."/>
        </authorList>
    </citation>
    <scope>NUCLEOTIDE SEQUENCE [LARGE SCALE GENOMIC DNA]</scope>
    <source>
        <strain evidence="6 7">BYS171W</strain>
    </source>
</reference>
<dbReference type="PANTHER" id="PTHR42847:SF4">
    <property type="entry name" value="ALKANESULFONATE MONOOXYGENASE-RELATED"/>
    <property type="match status" value="1"/>
</dbReference>